<name>A0A4Y2UWL7_ARAVE</name>
<keyword evidence="2" id="KW-1185">Reference proteome</keyword>
<dbReference type="Proteomes" id="UP000499080">
    <property type="component" value="Unassembled WGS sequence"/>
</dbReference>
<proteinExistence type="predicted"/>
<evidence type="ECO:0000313" key="1">
    <source>
        <dbReference type="EMBL" id="GBO17283.1"/>
    </source>
</evidence>
<dbReference type="AlphaFoldDB" id="A0A4Y2UWL7"/>
<accession>A0A4Y2UWL7</accession>
<dbReference type="EMBL" id="BGPR01041050">
    <property type="protein sequence ID" value="GBO17283.1"/>
    <property type="molecule type" value="Genomic_DNA"/>
</dbReference>
<dbReference type="OrthoDB" id="17346at2759"/>
<organism evidence="1 2">
    <name type="scientific">Araneus ventricosus</name>
    <name type="common">Orbweaver spider</name>
    <name type="synonym">Epeira ventricosa</name>
    <dbReference type="NCBI Taxonomy" id="182803"/>
    <lineage>
        <taxon>Eukaryota</taxon>
        <taxon>Metazoa</taxon>
        <taxon>Ecdysozoa</taxon>
        <taxon>Arthropoda</taxon>
        <taxon>Chelicerata</taxon>
        <taxon>Arachnida</taxon>
        <taxon>Araneae</taxon>
        <taxon>Araneomorphae</taxon>
        <taxon>Entelegynae</taxon>
        <taxon>Araneoidea</taxon>
        <taxon>Araneidae</taxon>
        <taxon>Araneus</taxon>
    </lineage>
</organism>
<evidence type="ECO:0008006" key="3">
    <source>
        <dbReference type="Google" id="ProtNLM"/>
    </source>
</evidence>
<feature type="non-terminal residue" evidence="1">
    <location>
        <position position="48"/>
    </location>
</feature>
<sequence length="48" mass="5738">MSSEEDQDVFEITDFTTASEWERFISKIEEVFHEWKLPQHNSAPPLKK</sequence>
<protein>
    <recommendedName>
        <fullName evidence="3">Rab3 GTPase-activating protein catalytic subunit</fullName>
    </recommendedName>
</protein>
<evidence type="ECO:0000313" key="2">
    <source>
        <dbReference type="Proteomes" id="UP000499080"/>
    </source>
</evidence>
<gene>
    <name evidence="1" type="ORF">AVEN_17853_1</name>
</gene>
<comment type="caution">
    <text evidence="1">The sequence shown here is derived from an EMBL/GenBank/DDBJ whole genome shotgun (WGS) entry which is preliminary data.</text>
</comment>
<reference evidence="1 2" key="1">
    <citation type="journal article" date="2019" name="Sci. Rep.">
        <title>Orb-weaving spider Araneus ventricosus genome elucidates the spidroin gene catalogue.</title>
        <authorList>
            <person name="Kono N."/>
            <person name="Nakamura H."/>
            <person name="Ohtoshi R."/>
            <person name="Moran D.A.P."/>
            <person name="Shinohara A."/>
            <person name="Yoshida Y."/>
            <person name="Fujiwara M."/>
            <person name="Mori M."/>
            <person name="Tomita M."/>
            <person name="Arakawa K."/>
        </authorList>
    </citation>
    <scope>NUCLEOTIDE SEQUENCE [LARGE SCALE GENOMIC DNA]</scope>
</reference>